<comment type="subcellular location">
    <subcellularLocation>
        <location evidence="2">Cell projection</location>
        <location evidence="2">Lamellipodium</location>
    </subcellularLocation>
    <subcellularLocation>
        <location evidence="1">Cytoplasm</location>
        <location evidence="1">Cytoskeleton</location>
    </subcellularLocation>
</comment>
<dbReference type="InterPro" id="IPR000727">
    <property type="entry name" value="T_SNARE_dom"/>
</dbReference>
<dbReference type="InterPro" id="IPR012849">
    <property type="entry name" value="Abl-interactor_HHR_dom"/>
</dbReference>
<evidence type="ECO:0000256" key="8">
    <source>
        <dbReference type="ARBA" id="ARBA00023273"/>
    </source>
</evidence>
<dbReference type="PANTHER" id="PTHR10460:SF60">
    <property type="entry name" value="ABI GENE FAMILY MEMBER 3"/>
    <property type="match status" value="1"/>
</dbReference>
<evidence type="ECO:0000256" key="6">
    <source>
        <dbReference type="ARBA" id="ARBA00023054"/>
    </source>
</evidence>
<evidence type="ECO:0000256" key="7">
    <source>
        <dbReference type="ARBA" id="ARBA00023212"/>
    </source>
</evidence>
<dbReference type="GO" id="GO:0031209">
    <property type="term" value="C:SCAR complex"/>
    <property type="evidence" value="ECO:0007669"/>
    <property type="project" value="TreeGrafter"/>
</dbReference>
<evidence type="ECO:0000256" key="5">
    <source>
        <dbReference type="ARBA" id="ARBA00022553"/>
    </source>
</evidence>
<keyword evidence="4" id="KW-0963">Cytoplasm</keyword>
<organism evidence="10 11">
    <name type="scientific">Clarias magur</name>
    <name type="common">Asian catfish</name>
    <name type="synonym">Macropteronotus magur</name>
    <dbReference type="NCBI Taxonomy" id="1594786"/>
    <lineage>
        <taxon>Eukaryota</taxon>
        <taxon>Metazoa</taxon>
        <taxon>Chordata</taxon>
        <taxon>Craniata</taxon>
        <taxon>Vertebrata</taxon>
        <taxon>Euteleostomi</taxon>
        <taxon>Actinopterygii</taxon>
        <taxon>Neopterygii</taxon>
        <taxon>Teleostei</taxon>
        <taxon>Ostariophysi</taxon>
        <taxon>Siluriformes</taxon>
        <taxon>Clariidae</taxon>
        <taxon>Clarias</taxon>
    </lineage>
</organism>
<dbReference type="PANTHER" id="PTHR10460">
    <property type="entry name" value="ABL INTERACTOR FAMILY MEMBER"/>
    <property type="match status" value="1"/>
</dbReference>
<evidence type="ECO:0000256" key="2">
    <source>
        <dbReference type="ARBA" id="ARBA00004510"/>
    </source>
</evidence>
<comment type="caution">
    <text evidence="10">The sequence shown here is derived from an EMBL/GenBank/DDBJ whole genome shotgun (WGS) entry which is preliminary data.</text>
</comment>
<dbReference type="PROSITE" id="PS50192">
    <property type="entry name" value="T_SNARE"/>
    <property type="match status" value="1"/>
</dbReference>
<comment type="similarity">
    <text evidence="3">Belongs to the ABI family.</text>
</comment>
<evidence type="ECO:0000256" key="4">
    <source>
        <dbReference type="ARBA" id="ARBA00022490"/>
    </source>
</evidence>
<keyword evidence="5" id="KW-0597">Phosphoprotein</keyword>
<reference evidence="10" key="1">
    <citation type="submission" date="2020-07" db="EMBL/GenBank/DDBJ databases">
        <title>Clarias magur genome sequencing, assembly and annotation.</title>
        <authorList>
            <person name="Kushwaha B."/>
            <person name="Kumar R."/>
            <person name="Das P."/>
            <person name="Joshi C.G."/>
            <person name="Kumar D."/>
            <person name="Nagpure N.S."/>
            <person name="Pandey M."/>
            <person name="Agarwal S."/>
            <person name="Srivastava S."/>
            <person name="Singh M."/>
            <person name="Sahoo L."/>
            <person name="Jayasankar P."/>
            <person name="Meher P.K."/>
            <person name="Koringa P.G."/>
            <person name="Iquebal M.A."/>
            <person name="Das S.P."/>
            <person name="Bit A."/>
            <person name="Patnaik S."/>
            <person name="Patel N."/>
            <person name="Shah T.M."/>
            <person name="Hinsu A."/>
            <person name="Jena J.K."/>
        </authorList>
    </citation>
    <scope>NUCLEOTIDE SEQUENCE</scope>
    <source>
        <strain evidence="10">CIFAMagur01</strain>
        <tissue evidence="10">Testis</tissue>
    </source>
</reference>
<dbReference type="GO" id="GO:0030027">
    <property type="term" value="C:lamellipodium"/>
    <property type="evidence" value="ECO:0007669"/>
    <property type="project" value="UniProtKB-SubCell"/>
</dbReference>
<evidence type="ECO:0000313" key="10">
    <source>
        <dbReference type="EMBL" id="KAF5899523.1"/>
    </source>
</evidence>
<feature type="non-terminal residue" evidence="10">
    <location>
        <position position="1"/>
    </location>
</feature>
<gene>
    <name evidence="10" type="primary">abi3b</name>
    <name evidence="10" type="ORF">DAT39_010765</name>
</gene>
<keyword evidence="8" id="KW-0966">Cell projection</keyword>
<proteinExistence type="inferred from homology"/>
<protein>
    <submittedName>
        <fullName evidence="10">Abl interactor 1-like</fullName>
    </submittedName>
</protein>
<dbReference type="GO" id="GO:0098858">
    <property type="term" value="C:actin-based cell projection"/>
    <property type="evidence" value="ECO:0007669"/>
    <property type="project" value="TreeGrafter"/>
</dbReference>
<dbReference type="GO" id="GO:0001764">
    <property type="term" value="P:neuron migration"/>
    <property type="evidence" value="ECO:0007669"/>
    <property type="project" value="TreeGrafter"/>
</dbReference>
<dbReference type="OrthoDB" id="2159336at2759"/>
<accession>A0A8J4XAI2</accession>
<evidence type="ECO:0000259" key="9">
    <source>
        <dbReference type="PROSITE" id="PS50192"/>
    </source>
</evidence>
<dbReference type="Pfam" id="PF07815">
    <property type="entry name" value="Abi_HHR"/>
    <property type="match status" value="1"/>
</dbReference>
<dbReference type="InterPro" id="IPR028457">
    <property type="entry name" value="ABI"/>
</dbReference>
<evidence type="ECO:0000313" key="11">
    <source>
        <dbReference type="Proteomes" id="UP000727407"/>
    </source>
</evidence>
<evidence type="ECO:0000256" key="1">
    <source>
        <dbReference type="ARBA" id="ARBA00004245"/>
    </source>
</evidence>
<dbReference type="GO" id="GO:0035591">
    <property type="term" value="F:signaling adaptor activity"/>
    <property type="evidence" value="ECO:0007669"/>
    <property type="project" value="TreeGrafter"/>
</dbReference>
<feature type="domain" description="T-SNARE coiled-coil homology" evidence="9">
    <location>
        <begin position="49"/>
        <end position="111"/>
    </location>
</feature>
<dbReference type="Proteomes" id="UP000727407">
    <property type="component" value="Unassembled WGS sequence"/>
</dbReference>
<dbReference type="GO" id="GO:0017124">
    <property type="term" value="F:SH3 domain binding"/>
    <property type="evidence" value="ECO:0007669"/>
    <property type="project" value="TreeGrafter"/>
</dbReference>
<evidence type="ECO:0000256" key="3">
    <source>
        <dbReference type="ARBA" id="ARBA00010020"/>
    </source>
</evidence>
<dbReference type="Gene3D" id="6.10.140.1620">
    <property type="match status" value="1"/>
</dbReference>
<keyword evidence="11" id="KW-1185">Reference proteome</keyword>
<name>A0A8J4XAI2_CLAMG</name>
<keyword evidence="7" id="KW-0206">Cytoskeleton</keyword>
<keyword evidence="6" id="KW-0175">Coiled coil</keyword>
<dbReference type="GO" id="GO:0005856">
    <property type="term" value="C:cytoskeleton"/>
    <property type="evidence" value="ECO:0007669"/>
    <property type="project" value="UniProtKB-SubCell"/>
</dbReference>
<dbReference type="AlphaFoldDB" id="A0A8J4XAI2"/>
<sequence>MKYSNTDEIVKTLEEAPAARKALLDNHSNLYKVADYCENKYSSAGDTAKAVEESKALTTQALASVAYQINTLAASVVKLLDAQAVQLKHVESSVNNLSMTVDMYKEKVARQEIGVLTAPSKIPCVPKIVPPARSGEPKAEYERVPISYASLDSVGHGIWDNTKPVGVCRVIVCMSQSEWLNFHSVFYLKKQCIFKIIFSHQRNSLKLRLLSKSHKKEAIIS</sequence>
<dbReference type="EMBL" id="QNUK01000164">
    <property type="protein sequence ID" value="KAF5899523.1"/>
    <property type="molecule type" value="Genomic_DNA"/>
</dbReference>